<evidence type="ECO:0000256" key="5">
    <source>
        <dbReference type="ARBA" id="ARBA00022806"/>
    </source>
</evidence>
<dbReference type="AlphaFoldDB" id="A0A9N9MBJ7"/>
<evidence type="ECO:0000256" key="6">
    <source>
        <dbReference type="ARBA" id="ARBA00022840"/>
    </source>
</evidence>
<name>A0A9N9MBJ7_9CUCU</name>
<evidence type="ECO:0000256" key="7">
    <source>
        <dbReference type="ARBA" id="ARBA00047984"/>
    </source>
</evidence>
<evidence type="ECO:0000256" key="3">
    <source>
        <dbReference type="ARBA" id="ARBA00022741"/>
    </source>
</evidence>
<accession>A0A9N9MBJ7</accession>
<organism evidence="9 10">
    <name type="scientific">Ceutorhynchus assimilis</name>
    <name type="common">cabbage seed weevil</name>
    <dbReference type="NCBI Taxonomy" id="467358"/>
    <lineage>
        <taxon>Eukaryota</taxon>
        <taxon>Metazoa</taxon>
        <taxon>Ecdysozoa</taxon>
        <taxon>Arthropoda</taxon>
        <taxon>Hexapoda</taxon>
        <taxon>Insecta</taxon>
        <taxon>Pterygota</taxon>
        <taxon>Neoptera</taxon>
        <taxon>Endopterygota</taxon>
        <taxon>Coleoptera</taxon>
        <taxon>Polyphaga</taxon>
        <taxon>Cucujiformia</taxon>
        <taxon>Curculionidae</taxon>
        <taxon>Ceutorhynchinae</taxon>
        <taxon>Ceutorhynchus</taxon>
    </lineage>
</organism>
<dbReference type="GO" id="GO:0003676">
    <property type="term" value="F:nucleic acid binding"/>
    <property type="evidence" value="ECO:0007669"/>
    <property type="project" value="InterPro"/>
</dbReference>
<evidence type="ECO:0000256" key="2">
    <source>
        <dbReference type="ARBA" id="ARBA00022737"/>
    </source>
</evidence>
<evidence type="ECO:0000256" key="1">
    <source>
        <dbReference type="ARBA" id="ARBA00012552"/>
    </source>
</evidence>
<dbReference type="GO" id="GO:0016787">
    <property type="term" value="F:hydrolase activity"/>
    <property type="evidence" value="ECO:0007669"/>
    <property type="project" value="UniProtKB-KW"/>
</dbReference>
<dbReference type="Proteomes" id="UP001152799">
    <property type="component" value="Chromosome 1"/>
</dbReference>
<gene>
    <name evidence="9" type="ORF">CEUTPL_LOCUS1648</name>
</gene>
<dbReference type="GO" id="GO:0003724">
    <property type="term" value="F:RNA helicase activity"/>
    <property type="evidence" value="ECO:0007669"/>
    <property type="project" value="UniProtKB-EC"/>
</dbReference>
<dbReference type="InterPro" id="IPR027417">
    <property type="entry name" value="P-loop_NTPase"/>
</dbReference>
<dbReference type="GO" id="GO:0005524">
    <property type="term" value="F:ATP binding"/>
    <property type="evidence" value="ECO:0007669"/>
    <property type="project" value="UniProtKB-KW"/>
</dbReference>
<dbReference type="OrthoDB" id="249932at2759"/>
<reference evidence="9" key="1">
    <citation type="submission" date="2022-01" db="EMBL/GenBank/DDBJ databases">
        <authorList>
            <person name="King R."/>
        </authorList>
    </citation>
    <scope>NUCLEOTIDE SEQUENCE</scope>
</reference>
<evidence type="ECO:0000313" key="9">
    <source>
        <dbReference type="EMBL" id="CAG9760933.1"/>
    </source>
</evidence>
<dbReference type="PANTHER" id="PTHR22655:SF2">
    <property type="entry name" value="ATP-DEPENDENT RNA HELICASE TDRD12-RELATED"/>
    <property type="match status" value="1"/>
</dbReference>
<evidence type="ECO:0000313" key="10">
    <source>
        <dbReference type="Proteomes" id="UP001152799"/>
    </source>
</evidence>
<dbReference type="EMBL" id="OU892277">
    <property type="protein sequence ID" value="CAG9760933.1"/>
    <property type="molecule type" value="Genomic_DNA"/>
</dbReference>
<comment type="catalytic activity">
    <reaction evidence="7">
        <text>ATP + H2O = ADP + phosphate + H(+)</text>
        <dbReference type="Rhea" id="RHEA:13065"/>
        <dbReference type="ChEBI" id="CHEBI:15377"/>
        <dbReference type="ChEBI" id="CHEBI:15378"/>
        <dbReference type="ChEBI" id="CHEBI:30616"/>
        <dbReference type="ChEBI" id="CHEBI:43474"/>
        <dbReference type="ChEBI" id="CHEBI:456216"/>
        <dbReference type="EC" id="3.6.4.13"/>
    </reaction>
</comment>
<evidence type="ECO:0000259" key="8">
    <source>
        <dbReference type="Pfam" id="PF00270"/>
    </source>
</evidence>
<keyword evidence="3" id="KW-0547">Nucleotide-binding</keyword>
<evidence type="ECO:0000256" key="4">
    <source>
        <dbReference type="ARBA" id="ARBA00022801"/>
    </source>
</evidence>
<dbReference type="SUPFAM" id="SSF52540">
    <property type="entry name" value="P-loop containing nucleoside triphosphate hydrolases"/>
    <property type="match status" value="1"/>
</dbReference>
<keyword evidence="6" id="KW-0067">ATP-binding</keyword>
<feature type="domain" description="DEAD/DEAH-box helicase" evidence="8">
    <location>
        <begin position="7"/>
        <end position="129"/>
    </location>
</feature>
<keyword evidence="2" id="KW-0677">Repeat</keyword>
<proteinExistence type="predicted"/>
<dbReference type="EC" id="3.6.4.13" evidence="1"/>
<protein>
    <recommendedName>
        <fullName evidence="1">RNA helicase</fullName>
        <ecNumber evidence="1">3.6.4.13</ecNumber>
    </recommendedName>
</protein>
<dbReference type="GO" id="GO:0042078">
    <property type="term" value="P:germ-line stem cell division"/>
    <property type="evidence" value="ECO:0007669"/>
    <property type="project" value="TreeGrafter"/>
</dbReference>
<keyword evidence="4" id="KW-0378">Hydrolase</keyword>
<keyword evidence="10" id="KW-1185">Reference proteome</keyword>
<dbReference type="InterPro" id="IPR011545">
    <property type="entry name" value="DEAD/DEAH_box_helicase_dom"/>
</dbReference>
<dbReference type="PANTHER" id="PTHR22655">
    <property type="entry name" value="ATP-DEPENDENT RNA HELICASE TDRD12-RELATED"/>
    <property type="match status" value="1"/>
</dbReference>
<sequence length="133" mass="15257">MVNDAKSGKTMAFLPILLSFIMEQKDRYSKLLKLRGGPFVVILCRTSKRCEEIQDLINPILHKYNTKCTSVTKPGYINMSKLEILITMPTALLHMISVKATDYKRVCHFVLEDADIILKSHNKLIEKFLNLTD</sequence>
<keyword evidence="5" id="KW-0347">Helicase</keyword>
<dbReference type="Pfam" id="PF00270">
    <property type="entry name" value="DEAD"/>
    <property type="match status" value="1"/>
</dbReference>
<dbReference type="Gene3D" id="3.40.50.300">
    <property type="entry name" value="P-loop containing nucleotide triphosphate hydrolases"/>
    <property type="match status" value="1"/>
</dbReference>